<evidence type="ECO:0000256" key="16">
    <source>
        <dbReference type="PIRSR" id="PIRSR000386-1"/>
    </source>
</evidence>
<evidence type="ECO:0000256" key="9">
    <source>
        <dbReference type="ARBA" id="ARBA00022679"/>
    </source>
</evidence>
<evidence type="ECO:0000259" key="18">
    <source>
        <dbReference type="Pfam" id="PF01746"/>
    </source>
</evidence>
<evidence type="ECO:0000256" key="10">
    <source>
        <dbReference type="ARBA" id="ARBA00022691"/>
    </source>
</evidence>
<dbReference type="NCBIfam" id="NF000648">
    <property type="entry name" value="PRK00026.1"/>
    <property type="match status" value="1"/>
</dbReference>
<evidence type="ECO:0000313" key="19">
    <source>
        <dbReference type="EMBL" id="KKS86188.1"/>
    </source>
</evidence>
<organism evidence="19 20">
    <name type="scientific">Candidatus Gottesmanbacteria bacterium GW2011_GWB1_43_11</name>
    <dbReference type="NCBI Taxonomy" id="1618446"/>
    <lineage>
        <taxon>Bacteria</taxon>
        <taxon>Candidatus Gottesmaniibacteriota</taxon>
    </lineage>
</organism>
<protein>
    <recommendedName>
        <fullName evidence="6 15">tRNA (guanine-N(1)-)-methyltransferase</fullName>
        <ecNumber evidence="5 15">2.1.1.228</ecNumber>
    </recommendedName>
    <alternativeName>
        <fullName evidence="12 15">M1G-methyltransferase</fullName>
    </alternativeName>
    <alternativeName>
        <fullName evidence="13 15">tRNA [GM37] methyltransferase</fullName>
    </alternativeName>
</protein>
<evidence type="ECO:0000256" key="17">
    <source>
        <dbReference type="RuleBase" id="RU003464"/>
    </source>
</evidence>
<dbReference type="InterPro" id="IPR029028">
    <property type="entry name" value="Alpha/beta_knot_MTases"/>
</dbReference>
<evidence type="ECO:0000256" key="12">
    <source>
        <dbReference type="ARBA" id="ARBA00029736"/>
    </source>
</evidence>
<evidence type="ECO:0000256" key="2">
    <source>
        <dbReference type="ARBA" id="ARBA00004496"/>
    </source>
</evidence>
<evidence type="ECO:0000256" key="8">
    <source>
        <dbReference type="ARBA" id="ARBA00022603"/>
    </source>
</evidence>
<comment type="caution">
    <text evidence="19">The sequence shown here is derived from an EMBL/GenBank/DDBJ whole genome shotgun (WGS) entry which is preliminary data.</text>
</comment>
<keyword evidence="11 15" id="KW-0819">tRNA processing</keyword>
<dbReference type="InterPro" id="IPR023148">
    <property type="entry name" value="tRNA_m1G_MeTrfase_C_sf"/>
</dbReference>
<dbReference type="EMBL" id="LCFD01000012">
    <property type="protein sequence ID" value="KKS86188.1"/>
    <property type="molecule type" value="Genomic_DNA"/>
</dbReference>
<dbReference type="STRING" id="1618446.UV61_C0012G0015"/>
<evidence type="ECO:0000256" key="13">
    <source>
        <dbReference type="ARBA" id="ARBA00033392"/>
    </source>
</evidence>
<feature type="binding site" evidence="15 16">
    <location>
        <position position="114"/>
    </location>
    <ligand>
        <name>S-adenosyl-L-methionine</name>
        <dbReference type="ChEBI" id="CHEBI:59789"/>
    </ligand>
</feature>
<evidence type="ECO:0000256" key="15">
    <source>
        <dbReference type="HAMAP-Rule" id="MF_00605"/>
    </source>
</evidence>
<evidence type="ECO:0000256" key="3">
    <source>
        <dbReference type="ARBA" id="ARBA00007630"/>
    </source>
</evidence>
<accession>A0A0G1FH81</accession>
<evidence type="ECO:0000256" key="4">
    <source>
        <dbReference type="ARBA" id="ARBA00011738"/>
    </source>
</evidence>
<comment type="function">
    <text evidence="1 15 17">Specifically methylates guanosine-37 in various tRNAs.</text>
</comment>
<evidence type="ECO:0000313" key="20">
    <source>
        <dbReference type="Proteomes" id="UP000034050"/>
    </source>
</evidence>
<comment type="subcellular location">
    <subcellularLocation>
        <location evidence="2 15 17">Cytoplasm</location>
    </subcellularLocation>
</comment>
<dbReference type="GO" id="GO:0002939">
    <property type="term" value="P:tRNA N1-guanine methylation"/>
    <property type="evidence" value="ECO:0007669"/>
    <property type="project" value="TreeGrafter"/>
</dbReference>
<comment type="similarity">
    <text evidence="3 15 17">Belongs to the RNA methyltransferase TrmD family.</text>
</comment>
<reference evidence="19 20" key="1">
    <citation type="journal article" date="2015" name="Nature">
        <title>rRNA introns, odd ribosomes, and small enigmatic genomes across a large radiation of phyla.</title>
        <authorList>
            <person name="Brown C.T."/>
            <person name="Hug L.A."/>
            <person name="Thomas B.C."/>
            <person name="Sharon I."/>
            <person name="Castelle C.J."/>
            <person name="Singh A."/>
            <person name="Wilkins M.J."/>
            <person name="Williams K.H."/>
            <person name="Banfield J.F."/>
        </authorList>
    </citation>
    <scope>NUCLEOTIDE SEQUENCE [LARGE SCALE GENOMIC DNA]</scope>
</reference>
<keyword evidence="8 15" id="KW-0489">Methyltransferase</keyword>
<dbReference type="InterPro" id="IPR016009">
    <property type="entry name" value="tRNA_MeTrfase_TRMD/TRM10"/>
</dbReference>
<comment type="subunit">
    <text evidence="4 15 17">Homodimer.</text>
</comment>
<dbReference type="PANTHER" id="PTHR46417">
    <property type="entry name" value="TRNA (GUANINE-N(1)-)-METHYLTRANSFERASE"/>
    <property type="match status" value="1"/>
</dbReference>
<dbReference type="AlphaFoldDB" id="A0A0G1FH81"/>
<dbReference type="PANTHER" id="PTHR46417:SF1">
    <property type="entry name" value="TRNA (GUANINE-N(1)-)-METHYLTRANSFERASE"/>
    <property type="match status" value="1"/>
</dbReference>
<sequence length="221" mass="24790">MIFSIITLFPEIFAPILNHSILKHAQAKKLTEIRIVNPRDFATDKYKTVDDHPFGGGVGMILKVDILTAAIKAAKQAKPGLRTWTILLDPKGQTYTQALARSLITYDHLILVSGHYEGVDFRITKFVDQTISIGNYILTGGEIPALVMVDSITRLLPGVLKPEATNQESFTKDSLEAPQYTRPRSFRNLDVPQILLSGDHKKIQAWQKTQSSRLTRRKPQV</sequence>
<dbReference type="CDD" id="cd18080">
    <property type="entry name" value="TrmD-like"/>
    <property type="match status" value="1"/>
</dbReference>
<dbReference type="FunFam" id="3.40.1280.10:FF:000001">
    <property type="entry name" value="tRNA (guanine-N(1)-)-methyltransferase"/>
    <property type="match status" value="1"/>
</dbReference>
<dbReference type="PATRIC" id="fig|1618446.3.peg.1215"/>
<feature type="binding site" evidence="15 16">
    <location>
        <begin position="133"/>
        <end position="138"/>
    </location>
    <ligand>
        <name>S-adenosyl-L-methionine</name>
        <dbReference type="ChEBI" id="CHEBI:59789"/>
    </ligand>
</feature>
<dbReference type="SUPFAM" id="SSF75217">
    <property type="entry name" value="alpha/beta knot"/>
    <property type="match status" value="1"/>
</dbReference>
<keyword evidence="9 15" id="KW-0808">Transferase</keyword>
<feature type="domain" description="tRNA methyltransferase TRMD/TRM10-type" evidence="18">
    <location>
        <begin position="1"/>
        <end position="217"/>
    </location>
</feature>
<dbReference type="Proteomes" id="UP000034050">
    <property type="component" value="Unassembled WGS sequence"/>
</dbReference>
<evidence type="ECO:0000256" key="11">
    <source>
        <dbReference type="ARBA" id="ARBA00022694"/>
    </source>
</evidence>
<dbReference type="InterPro" id="IPR002649">
    <property type="entry name" value="tRNA_m1G_MeTrfase_TrmD"/>
</dbReference>
<name>A0A0G1FH81_9BACT</name>
<dbReference type="EC" id="2.1.1.228" evidence="5 15"/>
<proteinExistence type="inferred from homology"/>
<dbReference type="GO" id="GO:0005829">
    <property type="term" value="C:cytosol"/>
    <property type="evidence" value="ECO:0007669"/>
    <property type="project" value="TreeGrafter"/>
</dbReference>
<dbReference type="InterPro" id="IPR029026">
    <property type="entry name" value="tRNA_m1G_MTases_N"/>
</dbReference>
<dbReference type="PIRSF" id="PIRSF000386">
    <property type="entry name" value="tRNA_mtase"/>
    <property type="match status" value="1"/>
</dbReference>
<keyword evidence="7 15" id="KW-0963">Cytoplasm</keyword>
<dbReference type="HAMAP" id="MF_00605">
    <property type="entry name" value="TrmD"/>
    <property type="match status" value="1"/>
</dbReference>
<comment type="catalytic activity">
    <reaction evidence="14 15 17">
        <text>guanosine(37) in tRNA + S-adenosyl-L-methionine = N(1)-methylguanosine(37) in tRNA + S-adenosyl-L-homocysteine + H(+)</text>
        <dbReference type="Rhea" id="RHEA:36899"/>
        <dbReference type="Rhea" id="RHEA-COMP:10145"/>
        <dbReference type="Rhea" id="RHEA-COMP:10147"/>
        <dbReference type="ChEBI" id="CHEBI:15378"/>
        <dbReference type="ChEBI" id="CHEBI:57856"/>
        <dbReference type="ChEBI" id="CHEBI:59789"/>
        <dbReference type="ChEBI" id="CHEBI:73542"/>
        <dbReference type="ChEBI" id="CHEBI:74269"/>
        <dbReference type="EC" id="2.1.1.228"/>
    </reaction>
</comment>
<evidence type="ECO:0000256" key="14">
    <source>
        <dbReference type="ARBA" id="ARBA00047783"/>
    </source>
</evidence>
<dbReference type="NCBIfam" id="TIGR00088">
    <property type="entry name" value="trmD"/>
    <property type="match status" value="1"/>
</dbReference>
<evidence type="ECO:0000256" key="6">
    <source>
        <dbReference type="ARBA" id="ARBA00014679"/>
    </source>
</evidence>
<evidence type="ECO:0000256" key="5">
    <source>
        <dbReference type="ARBA" id="ARBA00012807"/>
    </source>
</evidence>
<evidence type="ECO:0000256" key="1">
    <source>
        <dbReference type="ARBA" id="ARBA00002634"/>
    </source>
</evidence>
<gene>
    <name evidence="15" type="primary">trmD</name>
    <name evidence="19" type="ORF">UV61_C0012G0015</name>
</gene>
<dbReference type="Pfam" id="PF01746">
    <property type="entry name" value="tRNA_m1G_MT"/>
    <property type="match status" value="1"/>
</dbReference>
<dbReference type="GO" id="GO:0052906">
    <property type="term" value="F:tRNA (guanine(37)-N1)-methyltransferase activity"/>
    <property type="evidence" value="ECO:0007669"/>
    <property type="project" value="UniProtKB-UniRule"/>
</dbReference>
<dbReference type="Gene3D" id="3.40.1280.10">
    <property type="match status" value="1"/>
</dbReference>
<keyword evidence="10 15" id="KW-0949">S-adenosyl-L-methionine</keyword>
<dbReference type="Gene3D" id="1.10.1270.20">
    <property type="entry name" value="tRNA(m1g37)methyltransferase, domain 2"/>
    <property type="match status" value="1"/>
</dbReference>
<evidence type="ECO:0000256" key="7">
    <source>
        <dbReference type="ARBA" id="ARBA00022490"/>
    </source>
</evidence>